<keyword evidence="4" id="KW-0865">Zymogen</keyword>
<name>A0A381UBK7_9ZZZZ</name>
<sequence length="505" mass="54349">MRHTYKQEVIGSRGVVSANHPLASLAGVEMLASGGNAVDAAVAAIFTLTVVEPMMVGITGAGFVNLYNAEDNKSVTIDNYSTAPLASTPDMYKPISDSWPDYMETKDQANKIGYLSVGVPAALQSWCHIEDKYGKLGIDRVIQPAIRHAEQGFQISPYLASIIASNRESLGRFTGSRNLLFSNNAPISHGFNLINSDYAHTLRMIAKSGDETLRSGSLGAAIARDMVSGGGILTQDDLESYQISYREPVRGTYRGYEIVGVGPVSSGATHIIQALNILEGFEVGNLGFGSSEYIHLIAETLKIVFADRFQFMADPGFVSVPVEGLISREYAEFCRARIDPGIAGRYAHGDPSSFVGESENTTHLTVADENGNVVSMTQTLNDAFGSRVTVPGTGVILNNTMYNFDPHPGTANSIAPGKRVLSSMAPIIVFKDGRPYMALGTPGGRRIFGSVLQGILNVIDHGMSLQEAVEAPRIWTQGQNLELEPGIDGKVEEVLSRFGHELERV</sequence>
<dbReference type="InterPro" id="IPR051792">
    <property type="entry name" value="GGT_bact"/>
</dbReference>
<dbReference type="Pfam" id="PF01019">
    <property type="entry name" value="G_glu_transpept"/>
    <property type="match status" value="1"/>
</dbReference>
<dbReference type="PROSITE" id="PS00462">
    <property type="entry name" value="G_GLU_TRANSPEPTIDASE"/>
    <property type="match status" value="1"/>
</dbReference>
<comment type="similarity">
    <text evidence="1">Belongs to the gamma-glutamyltransferase family.</text>
</comment>
<dbReference type="PRINTS" id="PR01210">
    <property type="entry name" value="GGTRANSPTASE"/>
</dbReference>
<evidence type="ECO:0000256" key="4">
    <source>
        <dbReference type="ARBA" id="ARBA00023145"/>
    </source>
</evidence>
<evidence type="ECO:0008006" key="7">
    <source>
        <dbReference type="Google" id="ProtNLM"/>
    </source>
</evidence>
<evidence type="ECO:0000256" key="1">
    <source>
        <dbReference type="ARBA" id="ARBA00009381"/>
    </source>
</evidence>
<accession>A0A381UBK7</accession>
<protein>
    <recommendedName>
        <fullName evidence="7">Gamma-glutamyltransferase</fullName>
    </recommendedName>
</protein>
<dbReference type="NCBIfam" id="TIGR00066">
    <property type="entry name" value="g_glut_trans"/>
    <property type="match status" value="1"/>
</dbReference>
<dbReference type="InterPro" id="IPR055262">
    <property type="entry name" value="GGT_CS"/>
</dbReference>
<dbReference type="Gene3D" id="3.60.20.40">
    <property type="match status" value="1"/>
</dbReference>
<evidence type="ECO:0000256" key="3">
    <source>
        <dbReference type="ARBA" id="ARBA00022801"/>
    </source>
</evidence>
<dbReference type="EMBL" id="UINC01005979">
    <property type="protein sequence ID" value="SVA24737.1"/>
    <property type="molecule type" value="Genomic_DNA"/>
</dbReference>
<dbReference type="InterPro" id="IPR043137">
    <property type="entry name" value="GGT_ssub_C"/>
</dbReference>
<feature type="non-terminal residue" evidence="6">
    <location>
        <position position="505"/>
    </location>
</feature>
<evidence type="ECO:0000256" key="5">
    <source>
        <dbReference type="ARBA" id="ARBA00023315"/>
    </source>
</evidence>
<proteinExistence type="inferred from homology"/>
<dbReference type="InterPro" id="IPR000101">
    <property type="entry name" value="GGT_peptidase"/>
</dbReference>
<dbReference type="InterPro" id="IPR043138">
    <property type="entry name" value="GGT_lsub"/>
</dbReference>
<dbReference type="GO" id="GO:0036374">
    <property type="term" value="F:glutathione hydrolase activity"/>
    <property type="evidence" value="ECO:0007669"/>
    <property type="project" value="InterPro"/>
</dbReference>
<dbReference type="GO" id="GO:0016746">
    <property type="term" value="F:acyltransferase activity"/>
    <property type="evidence" value="ECO:0007669"/>
    <property type="project" value="UniProtKB-KW"/>
</dbReference>
<organism evidence="6">
    <name type="scientific">marine metagenome</name>
    <dbReference type="NCBI Taxonomy" id="408172"/>
    <lineage>
        <taxon>unclassified sequences</taxon>
        <taxon>metagenomes</taxon>
        <taxon>ecological metagenomes</taxon>
    </lineage>
</organism>
<reference evidence="6" key="1">
    <citation type="submission" date="2018-05" db="EMBL/GenBank/DDBJ databases">
        <authorList>
            <person name="Lanie J.A."/>
            <person name="Ng W.-L."/>
            <person name="Kazmierczak K.M."/>
            <person name="Andrzejewski T.M."/>
            <person name="Davidsen T.M."/>
            <person name="Wayne K.J."/>
            <person name="Tettelin H."/>
            <person name="Glass J.I."/>
            <person name="Rusch D."/>
            <person name="Podicherti R."/>
            <person name="Tsui H.-C.T."/>
            <person name="Winkler M.E."/>
        </authorList>
    </citation>
    <scope>NUCLEOTIDE SEQUENCE</scope>
</reference>
<dbReference type="GO" id="GO:0006751">
    <property type="term" value="P:glutathione catabolic process"/>
    <property type="evidence" value="ECO:0007669"/>
    <property type="project" value="InterPro"/>
</dbReference>
<keyword evidence="5" id="KW-0012">Acyltransferase</keyword>
<dbReference type="PANTHER" id="PTHR43199">
    <property type="entry name" value="GLUTATHIONE HYDROLASE"/>
    <property type="match status" value="1"/>
</dbReference>
<evidence type="ECO:0000313" key="6">
    <source>
        <dbReference type="EMBL" id="SVA24737.1"/>
    </source>
</evidence>
<dbReference type="SUPFAM" id="SSF56235">
    <property type="entry name" value="N-terminal nucleophile aminohydrolases (Ntn hydrolases)"/>
    <property type="match status" value="1"/>
</dbReference>
<dbReference type="InterPro" id="IPR029055">
    <property type="entry name" value="Ntn_hydrolases_N"/>
</dbReference>
<dbReference type="Gene3D" id="1.10.246.130">
    <property type="match status" value="1"/>
</dbReference>
<gene>
    <name evidence="6" type="ORF">METZ01_LOCUS77591</name>
</gene>
<keyword evidence="3" id="KW-0378">Hydrolase</keyword>
<dbReference type="PANTHER" id="PTHR43199:SF1">
    <property type="entry name" value="GLUTATHIONE HYDROLASE PROENZYME"/>
    <property type="match status" value="1"/>
</dbReference>
<evidence type="ECO:0000256" key="2">
    <source>
        <dbReference type="ARBA" id="ARBA00022679"/>
    </source>
</evidence>
<dbReference type="AlphaFoldDB" id="A0A381UBK7"/>
<keyword evidence="2" id="KW-0808">Transferase</keyword>